<proteinExistence type="predicted"/>
<dbReference type="WBParaSite" id="maker-uti_cns_0012735-snap-gene-0.4-mRNA-1">
    <property type="protein sequence ID" value="maker-uti_cns_0012735-snap-gene-0.4-mRNA-1"/>
    <property type="gene ID" value="maker-uti_cns_0012735-snap-gene-0.4"/>
</dbReference>
<reference evidence="8" key="1">
    <citation type="submission" date="2016-11" db="UniProtKB">
        <authorList>
            <consortium name="WormBaseParasite"/>
        </authorList>
    </citation>
    <scope>IDENTIFICATION</scope>
</reference>
<dbReference type="PROSITE" id="PS00028">
    <property type="entry name" value="ZINC_FINGER_C2H2_1"/>
    <property type="match status" value="5"/>
</dbReference>
<dbReference type="GO" id="GO:0005634">
    <property type="term" value="C:nucleus"/>
    <property type="evidence" value="ECO:0007669"/>
    <property type="project" value="TreeGrafter"/>
</dbReference>
<dbReference type="InterPro" id="IPR013087">
    <property type="entry name" value="Znf_C2H2_type"/>
</dbReference>
<evidence type="ECO:0000313" key="8">
    <source>
        <dbReference type="WBParaSite" id="maker-uti_cns_0012735-snap-gene-0.4-mRNA-1"/>
    </source>
</evidence>
<dbReference type="PANTHER" id="PTHR24408:SF58">
    <property type="entry name" value="TRANSCRIPTION FACTOR (TFIIIA), PUTATIVE (AFU_ORTHOLOGUE AFUA_1G05150)-RELATED"/>
    <property type="match status" value="1"/>
</dbReference>
<keyword evidence="3 5" id="KW-0863">Zinc-finger</keyword>
<dbReference type="Proteomes" id="UP000095280">
    <property type="component" value="Unplaced"/>
</dbReference>
<evidence type="ECO:0000256" key="5">
    <source>
        <dbReference type="PROSITE-ProRule" id="PRU00042"/>
    </source>
</evidence>
<evidence type="ECO:0000256" key="2">
    <source>
        <dbReference type="ARBA" id="ARBA00022737"/>
    </source>
</evidence>
<dbReference type="SUPFAM" id="SSF57667">
    <property type="entry name" value="beta-beta-alpha zinc fingers"/>
    <property type="match status" value="3"/>
</dbReference>
<dbReference type="Gene3D" id="3.30.160.60">
    <property type="entry name" value="Classic Zinc Finger"/>
    <property type="match status" value="3"/>
</dbReference>
<evidence type="ECO:0000256" key="4">
    <source>
        <dbReference type="ARBA" id="ARBA00022833"/>
    </source>
</evidence>
<dbReference type="AlphaFoldDB" id="A0A1I8IIU8"/>
<protein>
    <submittedName>
        <fullName evidence="8">C2H2-type domain-containing protein</fullName>
    </submittedName>
</protein>
<keyword evidence="4" id="KW-0862">Zinc</keyword>
<dbReference type="Pfam" id="PF00096">
    <property type="entry name" value="zf-C2H2"/>
    <property type="match status" value="2"/>
</dbReference>
<name>A0A1I8IIU8_9PLAT</name>
<sequence length="682" mass="76042">LGPLLPRQAVEDQRLEFSKHCERHAVEAVRVLAVEFGGISAAAELQCQWRNCDARLEICEQELQQNPNRLLELAACHVTQHAHHVIVKQLGRKLIASKGWPECLLNSAFCNSLADQSPEPAPLRCQWDSCEYFTCNTCAFYLHCSNHRFEYERPPPQQKFRQYRQREHRGIRDMPCLWRGCDHVCRSISNLTEHIRCHSKEKPTACPTCGQKFFNNSKLQNHLLRQETPNPVHKCDQCHKLFSSQRILSDHMRRHVNTQKCPHCEFTLPTPSALRRHLQMRHSEERPFVCTEPGCGHSCKTEDQLKVHSRRHDRSLRCDICDQHFVTTHFLYRHLSKAHGFDQLSQSAERVYACHLCHLAAEDEFLPLLSVVTPKAGPSDEQCLSLDIGGLHVTAAGGVGGASASQSEEAVLSSVRSAVIYADSGAADWINWRRLLPRLIEHGALAVREFQPAEKLQQQPAAAAVRKAVFLLAGRPDSRVAMETLAELVSDTGLNYVILLTGACPETAVLMDVEEHLAGWLGHGATAQVRFVPLGHVTLIRPPEDHRLPEFVVLGGGGDDVTDPDDDDVISEPIGHLAGRLHSLLAELSLKEDILCLGPAASRLGDALAALGPAKERRRLPNHRRATVVLVDRALDLVGPLSFLADSWLDTLCRSGRPLLVSDVHLDLTAFTRCAGWDSSGT</sequence>
<evidence type="ECO:0000259" key="6">
    <source>
        <dbReference type="PROSITE" id="PS50157"/>
    </source>
</evidence>
<feature type="domain" description="C2H2-type" evidence="6">
    <location>
        <begin position="233"/>
        <end position="260"/>
    </location>
</feature>
<organism evidence="7 8">
    <name type="scientific">Macrostomum lignano</name>
    <dbReference type="NCBI Taxonomy" id="282301"/>
    <lineage>
        <taxon>Eukaryota</taxon>
        <taxon>Metazoa</taxon>
        <taxon>Spiralia</taxon>
        <taxon>Lophotrochozoa</taxon>
        <taxon>Platyhelminthes</taxon>
        <taxon>Rhabditophora</taxon>
        <taxon>Macrostomorpha</taxon>
        <taxon>Macrostomida</taxon>
        <taxon>Macrostomidae</taxon>
        <taxon>Macrostomum</taxon>
    </lineage>
</organism>
<keyword evidence="1" id="KW-0479">Metal-binding</keyword>
<dbReference type="PROSITE" id="PS50157">
    <property type="entry name" value="ZINC_FINGER_C2H2_2"/>
    <property type="match status" value="4"/>
</dbReference>
<evidence type="ECO:0000256" key="3">
    <source>
        <dbReference type="ARBA" id="ARBA00022771"/>
    </source>
</evidence>
<evidence type="ECO:0000256" key="1">
    <source>
        <dbReference type="ARBA" id="ARBA00022723"/>
    </source>
</evidence>
<dbReference type="GO" id="GO:0008270">
    <property type="term" value="F:zinc ion binding"/>
    <property type="evidence" value="ECO:0007669"/>
    <property type="project" value="UniProtKB-KW"/>
</dbReference>
<dbReference type="GO" id="GO:0000981">
    <property type="term" value="F:DNA-binding transcription factor activity, RNA polymerase II-specific"/>
    <property type="evidence" value="ECO:0007669"/>
    <property type="project" value="TreeGrafter"/>
</dbReference>
<feature type="domain" description="C2H2-type" evidence="6">
    <location>
        <begin position="204"/>
        <end position="231"/>
    </location>
</feature>
<feature type="domain" description="C2H2-type" evidence="6">
    <location>
        <begin position="174"/>
        <end position="203"/>
    </location>
</feature>
<accession>A0A1I8IIU8</accession>
<dbReference type="GO" id="GO:0043565">
    <property type="term" value="F:sequence-specific DNA binding"/>
    <property type="evidence" value="ECO:0007669"/>
    <property type="project" value="TreeGrafter"/>
</dbReference>
<dbReference type="PANTHER" id="PTHR24408">
    <property type="entry name" value="ZINC FINGER PROTEIN"/>
    <property type="match status" value="1"/>
</dbReference>
<feature type="domain" description="C2H2-type" evidence="6">
    <location>
        <begin position="259"/>
        <end position="287"/>
    </location>
</feature>
<dbReference type="SMART" id="SM00355">
    <property type="entry name" value="ZnF_C2H2"/>
    <property type="match status" value="7"/>
</dbReference>
<dbReference type="InterPro" id="IPR036236">
    <property type="entry name" value="Znf_C2H2_sf"/>
</dbReference>
<evidence type="ECO:0000313" key="7">
    <source>
        <dbReference type="Proteomes" id="UP000095280"/>
    </source>
</evidence>
<keyword evidence="2" id="KW-0677">Repeat</keyword>
<keyword evidence="7" id="KW-1185">Reference proteome</keyword>